<dbReference type="GO" id="GO:0003723">
    <property type="term" value="F:RNA binding"/>
    <property type="evidence" value="ECO:0007669"/>
    <property type="project" value="UniProtKB-KW"/>
</dbReference>
<dbReference type="GO" id="GO:0016787">
    <property type="term" value="F:hydrolase activity"/>
    <property type="evidence" value="ECO:0007669"/>
    <property type="project" value="UniProtKB-KW"/>
</dbReference>
<feature type="domain" description="DEAD-box RNA helicase Q" evidence="11">
    <location>
        <begin position="30"/>
        <end position="58"/>
    </location>
</feature>
<keyword evidence="4 7" id="KW-0067">ATP-binding</keyword>
<dbReference type="InterPro" id="IPR011545">
    <property type="entry name" value="DEAD/DEAH_box_helicase_dom"/>
</dbReference>
<evidence type="ECO:0000256" key="5">
    <source>
        <dbReference type="ARBA" id="ARBA00022884"/>
    </source>
</evidence>
<feature type="short sequence motif" description="Q motif" evidence="6">
    <location>
        <begin position="30"/>
        <end position="58"/>
    </location>
</feature>
<dbReference type="SMART" id="SM00487">
    <property type="entry name" value="DEXDc"/>
    <property type="match status" value="1"/>
</dbReference>
<evidence type="ECO:0000256" key="3">
    <source>
        <dbReference type="ARBA" id="ARBA00022806"/>
    </source>
</evidence>
<dbReference type="AlphaFoldDB" id="A0A9P6XAZ0"/>
<dbReference type="PANTHER" id="PTHR47959:SF24">
    <property type="entry name" value="ATP-DEPENDENT RNA HELICASE"/>
    <property type="match status" value="1"/>
</dbReference>
<evidence type="ECO:0000256" key="6">
    <source>
        <dbReference type="PROSITE-ProRule" id="PRU00552"/>
    </source>
</evidence>
<dbReference type="GO" id="GO:0005524">
    <property type="term" value="F:ATP binding"/>
    <property type="evidence" value="ECO:0007669"/>
    <property type="project" value="UniProtKB-KW"/>
</dbReference>
<keyword evidence="13" id="KW-1185">Reference proteome</keyword>
<dbReference type="InterPro" id="IPR001650">
    <property type="entry name" value="Helicase_C-like"/>
</dbReference>
<dbReference type="InterPro" id="IPR014001">
    <property type="entry name" value="Helicase_ATP-bd"/>
</dbReference>
<evidence type="ECO:0000256" key="2">
    <source>
        <dbReference type="ARBA" id="ARBA00022801"/>
    </source>
</evidence>
<evidence type="ECO:0000259" key="10">
    <source>
        <dbReference type="PROSITE" id="PS51194"/>
    </source>
</evidence>
<evidence type="ECO:0000259" key="11">
    <source>
        <dbReference type="PROSITE" id="PS51195"/>
    </source>
</evidence>
<dbReference type="SUPFAM" id="SSF52540">
    <property type="entry name" value="P-loop containing nucleoside triphosphate hydrolases"/>
    <property type="match status" value="1"/>
</dbReference>
<name>A0A9P6XAZ0_RHIOR</name>
<dbReference type="PROSITE" id="PS00039">
    <property type="entry name" value="DEAD_ATP_HELICASE"/>
    <property type="match status" value="1"/>
</dbReference>
<dbReference type="PROSITE" id="PS51192">
    <property type="entry name" value="HELICASE_ATP_BIND_1"/>
    <property type="match status" value="1"/>
</dbReference>
<evidence type="ECO:0000256" key="1">
    <source>
        <dbReference type="ARBA" id="ARBA00022741"/>
    </source>
</evidence>
<evidence type="ECO:0000313" key="13">
    <source>
        <dbReference type="Proteomes" id="UP000716291"/>
    </source>
</evidence>
<accession>A0A9P6XAZ0</accession>
<comment type="similarity">
    <text evidence="7">Belongs to the DEAD box helicase family.</text>
</comment>
<dbReference type="SMART" id="SM00490">
    <property type="entry name" value="HELICc"/>
    <property type="match status" value="1"/>
</dbReference>
<feature type="domain" description="Helicase ATP-binding" evidence="9">
    <location>
        <begin position="61"/>
        <end position="233"/>
    </location>
</feature>
<proteinExistence type="inferred from homology"/>
<evidence type="ECO:0000256" key="4">
    <source>
        <dbReference type="ARBA" id="ARBA00022840"/>
    </source>
</evidence>
<dbReference type="OrthoDB" id="10261904at2759"/>
<protein>
    <submittedName>
        <fullName evidence="12">Uncharacterized protein</fullName>
    </submittedName>
</protein>
<dbReference type="CDD" id="cd17955">
    <property type="entry name" value="DEADc_DDX49"/>
    <property type="match status" value="1"/>
</dbReference>
<keyword evidence="2 7" id="KW-0378">Hydrolase</keyword>
<dbReference type="InterPro" id="IPR027417">
    <property type="entry name" value="P-loop_NTPase"/>
</dbReference>
<dbReference type="Pfam" id="PF00271">
    <property type="entry name" value="Helicase_C"/>
    <property type="match status" value="1"/>
</dbReference>
<evidence type="ECO:0000256" key="8">
    <source>
        <dbReference type="SAM" id="MobiDB-lite"/>
    </source>
</evidence>
<sequence>MPESRTLSRVAASKQKAQEKKQSTIPPAGSRFEDVGVEEWMCETLKSMAIKEPTEIQRACIQPIMDGKDVIGGAKTGSGKTAAFAIPILQKLSQDPYGVFALVLTPTRELAYQIAEQFRVLGKGIGVKECVVVGGMDMMTQALELAKRPHIIIATPGRLRDHIQSSSGAVNLSRCKFLVMDEADRMLSSTFVPELETILPLLPKNRQTLLFTATMTESILALKDAEEDPAKRPFVHVCDMSISTVNTLDQFYVFVPSQVKVVYLAHLLRTEDLKEKSVIIFCGRCSTAELITVMLKELGIRCTALHSEMSQQQRLDSLGKFRAEVVKILISTDVGSRGLDIPSVECVLNFDIPRDPTDYIHRVGRTARAGRGGKAISIVAEKDIQLIQNIEERTNKIMEKYEVDENEVLDILSDVTAAKRMASMQLHDKGFGEKAHARKKKRTAI</sequence>
<dbReference type="InterPro" id="IPR014014">
    <property type="entry name" value="RNA_helicase_DEAD_Q_motif"/>
</dbReference>
<dbReference type="EMBL" id="JAANQT010000647">
    <property type="protein sequence ID" value="KAG1309373.1"/>
    <property type="molecule type" value="Genomic_DNA"/>
</dbReference>
<feature type="region of interest" description="Disordered" evidence="8">
    <location>
        <begin position="1"/>
        <end position="29"/>
    </location>
</feature>
<dbReference type="InterPro" id="IPR000629">
    <property type="entry name" value="RNA-helicase_DEAD-box_CS"/>
</dbReference>
<keyword evidence="1 7" id="KW-0547">Nucleotide-binding</keyword>
<comment type="caution">
    <text evidence="12">The sequence shown here is derived from an EMBL/GenBank/DDBJ whole genome shotgun (WGS) entry which is preliminary data.</text>
</comment>
<dbReference type="PANTHER" id="PTHR47959">
    <property type="entry name" value="ATP-DEPENDENT RNA HELICASE RHLE-RELATED"/>
    <property type="match status" value="1"/>
</dbReference>
<evidence type="ECO:0000256" key="7">
    <source>
        <dbReference type="RuleBase" id="RU000492"/>
    </source>
</evidence>
<evidence type="ECO:0000259" key="9">
    <source>
        <dbReference type="PROSITE" id="PS51192"/>
    </source>
</evidence>
<gene>
    <name evidence="12" type="ORF">G6F64_005356</name>
</gene>
<dbReference type="GO" id="GO:0003724">
    <property type="term" value="F:RNA helicase activity"/>
    <property type="evidence" value="ECO:0007669"/>
    <property type="project" value="InterPro"/>
</dbReference>
<keyword evidence="3 7" id="KW-0347">Helicase</keyword>
<dbReference type="PROSITE" id="PS51194">
    <property type="entry name" value="HELICASE_CTER"/>
    <property type="match status" value="1"/>
</dbReference>
<feature type="domain" description="Helicase C-terminal" evidence="10">
    <location>
        <begin position="247"/>
        <end position="409"/>
    </location>
</feature>
<dbReference type="Pfam" id="PF00270">
    <property type="entry name" value="DEAD"/>
    <property type="match status" value="1"/>
</dbReference>
<dbReference type="Gene3D" id="3.40.50.300">
    <property type="entry name" value="P-loop containing nucleotide triphosphate hydrolases"/>
    <property type="match status" value="2"/>
</dbReference>
<dbReference type="GO" id="GO:0005829">
    <property type="term" value="C:cytosol"/>
    <property type="evidence" value="ECO:0007669"/>
    <property type="project" value="TreeGrafter"/>
</dbReference>
<evidence type="ECO:0000313" key="12">
    <source>
        <dbReference type="EMBL" id="KAG1309373.1"/>
    </source>
</evidence>
<keyword evidence="5" id="KW-0694">RNA-binding</keyword>
<dbReference type="InterPro" id="IPR050079">
    <property type="entry name" value="DEAD_box_RNA_helicase"/>
</dbReference>
<reference evidence="12" key="1">
    <citation type="journal article" date="2020" name="Microb. Genom.">
        <title>Genetic diversity of clinical and environmental Mucorales isolates obtained from an investigation of mucormycosis cases among solid organ transplant recipients.</title>
        <authorList>
            <person name="Nguyen M.H."/>
            <person name="Kaul D."/>
            <person name="Muto C."/>
            <person name="Cheng S.J."/>
            <person name="Richter R.A."/>
            <person name="Bruno V.M."/>
            <person name="Liu G."/>
            <person name="Beyhan S."/>
            <person name="Sundermann A.J."/>
            <person name="Mounaud S."/>
            <person name="Pasculle A.W."/>
            <person name="Nierman W.C."/>
            <person name="Driscoll E."/>
            <person name="Cumbie R."/>
            <person name="Clancy C.J."/>
            <person name="Dupont C.L."/>
        </authorList>
    </citation>
    <scope>NUCLEOTIDE SEQUENCE</scope>
    <source>
        <strain evidence="12">GL11</strain>
    </source>
</reference>
<dbReference type="CDD" id="cd18787">
    <property type="entry name" value="SF2_C_DEAD"/>
    <property type="match status" value="1"/>
</dbReference>
<organism evidence="12 13">
    <name type="scientific">Rhizopus oryzae</name>
    <name type="common">Mucormycosis agent</name>
    <name type="synonym">Rhizopus arrhizus var. delemar</name>
    <dbReference type="NCBI Taxonomy" id="64495"/>
    <lineage>
        <taxon>Eukaryota</taxon>
        <taxon>Fungi</taxon>
        <taxon>Fungi incertae sedis</taxon>
        <taxon>Mucoromycota</taxon>
        <taxon>Mucoromycotina</taxon>
        <taxon>Mucoromycetes</taxon>
        <taxon>Mucorales</taxon>
        <taxon>Mucorineae</taxon>
        <taxon>Rhizopodaceae</taxon>
        <taxon>Rhizopus</taxon>
    </lineage>
</organism>
<dbReference type="PROSITE" id="PS51195">
    <property type="entry name" value="Q_MOTIF"/>
    <property type="match status" value="1"/>
</dbReference>
<dbReference type="Proteomes" id="UP000716291">
    <property type="component" value="Unassembled WGS sequence"/>
</dbReference>